<gene>
    <name evidence="1" type="ORF">LCGC14_2018870</name>
</gene>
<accession>A0A0F9EYD1</accession>
<organism evidence="1">
    <name type="scientific">marine sediment metagenome</name>
    <dbReference type="NCBI Taxonomy" id="412755"/>
    <lineage>
        <taxon>unclassified sequences</taxon>
        <taxon>metagenomes</taxon>
        <taxon>ecological metagenomes</taxon>
    </lineage>
</organism>
<dbReference type="AlphaFoldDB" id="A0A0F9EYD1"/>
<dbReference type="EMBL" id="LAZR01023284">
    <property type="protein sequence ID" value="KKL79034.1"/>
    <property type="molecule type" value="Genomic_DNA"/>
</dbReference>
<protein>
    <submittedName>
        <fullName evidence="1">Uncharacterized protein</fullName>
    </submittedName>
</protein>
<evidence type="ECO:0000313" key="1">
    <source>
        <dbReference type="EMBL" id="KKL79034.1"/>
    </source>
</evidence>
<sequence>MHIETEACPNTGIYTCSHDGIYIIPTISYIHPDQYWPWH</sequence>
<feature type="non-terminal residue" evidence="1">
    <location>
        <position position="39"/>
    </location>
</feature>
<proteinExistence type="predicted"/>
<name>A0A0F9EYD1_9ZZZZ</name>
<reference evidence="1" key="1">
    <citation type="journal article" date="2015" name="Nature">
        <title>Complex archaea that bridge the gap between prokaryotes and eukaryotes.</title>
        <authorList>
            <person name="Spang A."/>
            <person name="Saw J.H."/>
            <person name="Jorgensen S.L."/>
            <person name="Zaremba-Niedzwiedzka K."/>
            <person name="Martijn J."/>
            <person name="Lind A.E."/>
            <person name="van Eijk R."/>
            <person name="Schleper C."/>
            <person name="Guy L."/>
            <person name="Ettema T.J."/>
        </authorList>
    </citation>
    <scope>NUCLEOTIDE SEQUENCE</scope>
</reference>
<comment type="caution">
    <text evidence="1">The sequence shown here is derived from an EMBL/GenBank/DDBJ whole genome shotgun (WGS) entry which is preliminary data.</text>
</comment>